<dbReference type="Gene3D" id="3.30.910.20">
    <property type="entry name" value="Skp domain"/>
    <property type="match status" value="1"/>
</dbReference>
<reference evidence="4" key="1">
    <citation type="submission" date="2018-05" db="EMBL/GenBank/DDBJ databases">
        <authorList>
            <person name="Lanie J.A."/>
            <person name="Ng W.-L."/>
            <person name="Kazmierczak K.M."/>
            <person name="Andrzejewski T.M."/>
            <person name="Davidsen T.M."/>
            <person name="Wayne K.J."/>
            <person name="Tettelin H."/>
            <person name="Glass J.I."/>
            <person name="Rusch D."/>
            <person name="Podicherti R."/>
            <person name="Tsui H.-C.T."/>
            <person name="Winkler M.E."/>
        </authorList>
    </citation>
    <scope>NUCLEOTIDE SEQUENCE</scope>
</reference>
<organism evidence="4">
    <name type="scientific">marine metagenome</name>
    <dbReference type="NCBI Taxonomy" id="408172"/>
    <lineage>
        <taxon>unclassified sequences</taxon>
        <taxon>metagenomes</taxon>
        <taxon>ecological metagenomes</taxon>
    </lineage>
</organism>
<dbReference type="SMART" id="SM00935">
    <property type="entry name" value="OmpH"/>
    <property type="match status" value="1"/>
</dbReference>
<accession>A0A381XSM8</accession>
<proteinExistence type="inferred from homology"/>
<gene>
    <name evidence="4" type="ORF">METZ01_LOCUS120582</name>
</gene>
<protein>
    <recommendedName>
        <fullName evidence="5">OmpH family outer membrane protein</fullName>
    </recommendedName>
</protein>
<name>A0A381XSM8_9ZZZZ</name>
<keyword evidence="2" id="KW-0732">Signal</keyword>
<dbReference type="SUPFAM" id="SSF111384">
    <property type="entry name" value="OmpH-like"/>
    <property type="match status" value="1"/>
</dbReference>
<dbReference type="EMBL" id="UINC01016227">
    <property type="protein sequence ID" value="SVA67728.1"/>
    <property type="molecule type" value="Genomic_DNA"/>
</dbReference>
<dbReference type="AlphaFoldDB" id="A0A381XSM8"/>
<sequence length="177" mass="19462">MRRSPFVVAMMVLTLANGAVQAQTVKIAYVNSQQILASSSEATAAQEQFGQEMEAYQAEIQGLEEELNGMAQRLEQQQLTLSPEARQNREQQLQAGIQEMQQRAAQLEQLAEQRRGELLQPVMDKITGVIEALREEGQYSLILDLGAGAIISADTTLDLSQQVIDRLSQATDTGASR</sequence>
<dbReference type="PANTHER" id="PTHR35089">
    <property type="entry name" value="CHAPERONE PROTEIN SKP"/>
    <property type="match status" value="1"/>
</dbReference>
<dbReference type="GO" id="GO:0005829">
    <property type="term" value="C:cytosol"/>
    <property type="evidence" value="ECO:0007669"/>
    <property type="project" value="TreeGrafter"/>
</dbReference>
<dbReference type="Pfam" id="PF03938">
    <property type="entry name" value="OmpH"/>
    <property type="match status" value="1"/>
</dbReference>
<evidence type="ECO:0000256" key="2">
    <source>
        <dbReference type="ARBA" id="ARBA00022729"/>
    </source>
</evidence>
<dbReference type="GO" id="GO:0050821">
    <property type="term" value="P:protein stabilization"/>
    <property type="evidence" value="ECO:0007669"/>
    <property type="project" value="TreeGrafter"/>
</dbReference>
<feature type="coiled-coil region" evidence="3">
    <location>
        <begin position="46"/>
        <end position="117"/>
    </location>
</feature>
<comment type="similarity">
    <text evidence="1">Belongs to the Skp family.</text>
</comment>
<dbReference type="InterPro" id="IPR005632">
    <property type="entry name" value="Chaperone_Skp"/>
</dbReference>
<evidence type="ECO:0008006" key="5">
    <source>
        <dbReference type="Google" id="ProtNLM"/>
    </source>
</evidence>
<evidence type="ECO:0000256" key="3">
    <source>
        <dbReference type="SAM" id="Coils"/>
    </source>
</evidence>
<dbReference type="InterPro" id="IPR024930">
    <property type="entry name" value="Skp_dom_sf"/>
</dbReference>
<dbReference type="PANTHER" id="PTHR35089:SF1">
    <property type="entry name" value="CHAPERONE PROTEIN SKP"/>
    <property type="match status" value="1"/>
</dbReference>
<keyword evidence="3" id="KW-0175">Coiled coil</keyword>
<evidence type="ECO:0000256" key="1">
    <source>
        <dbReference type="ARBA" id="ARBA00009091"/>
    </source>
</evidence>
<dbReference type="GO" id="GO:0051082">
    <property type="term" value="F:unfolded protein binding"/>
    <property type="evidence" value="ECO:0007669"/>
    <property type="project" value="InterPro"/>
</dbReference>
<evidence type="ECO:0000313" key="4">
    <source>
        <dbReference type="EMBL" id="SVA67728.1"/>
    </source>
</evidence>